<accession>B9ETK3</accession>
<dbReference type="Pfam" id="PF07762">
    <property type="entry name" value="DUF1618"/>
    <property type="match status" value="1"/>
</dbReference>
<evidence type="ECO:0000259" key="2">
    <source>
        <dbReference type="Pfam" id="PF07762"/>
    </source>
</evidence>
<feature type="compositionally biased region" description="Polar residues" evidence="1">
    <location>
        <begin position="592"/>
        <end position="603"/>
    </location>
</feature>
<feature type="region of interest" description="Disordered" evidence="1">
    <location>
        <begin position="582"/>
        <end position="603"/>
    </location>
</feature>
<name>B9ETK3_ORYSJ</name>
<dbReference type="InterPro" id="IPR011676">
    <property type="entry name" value="DUF1618"/>
</dbReference>
<feature type="domain" description="DUF1618" evidence="2">
    <location>
        <begin position="325"/>
        <end position="452"/>
    </location>
</feature>
<dbReference type="Proteomes" id="UP000007752">
    <property type="component" value="Chromosome 1"/>
</dbReference>
<dbReference type="AlphaFoldDB" id="B9ETK3"/>
<feature type="region of interest" description="Disordered" evidence="1">
    <location>
        <begin position="29"/>
        <end position="116"/>
    </location>
</feature>
<feature type="compositionally biased region" description="Polar residues" evidence="1">
    <location>
        <begin position="32"/>
        <end position="41"/>
    </location>
</feature>
<gene>
    <name evidence="3" type="ORF">OsJ_00691</name>
</gene>
<evidence type="ECO:0000313" key="3">
    <source>
        <dbReference type="EMBL" id="EEE54024.1"/>
    </source>
</evidence>
<protein>
    <recommendedName>
        <fullName evidence="2">DUF1618 domain-containing protein</fullName>
    </recommendedName>
</protein>
<dbReference type="EMBL" id="CM000138">
    <property type="protein sequence ID" value="EEE54024.1"/>
    <property type="molecule type" value="Genomic_DNA"/>
</dbReference>
<reference evidence="3" key="1">
    <citation type="journal article" date="2005" name="PLoS Biol.">
        <title>The genomes of Oryza sativa: a history of duplications.</title>
        <authorList>
            <person name="Yu J."/>
            <person name="Wang J."/>
            <person name="Lin W."/>
            <person name="Li S."/>
            <person name="Li H."/>
            <person name="Zhou J."/>
            <person name="Ni P."/>
            <person name="Dong W."/>
            <person name="Hu S."/>
            <person name="Zeng C."/>
            <person name="Zhang J."/>
            <person name="Zhang Y."/>
            <person name="Li R."/>
            <person name="Xu Z."/>
            <person name="Li S."/>
            <person name="Li X."/>
            <person name="Zheng H."/>
            <person name="Cong L."/>
            <person name="Lin L."/>
            <person name="Yin J."/>
            <person name="Geng J."/>
            <person name="Li G."/>
            <person name="Shi J."/>
            <person name="Liu J."/>
            <person name="Lv H."/>
            <person name="Li J."/>
            <person name="Wang J."/>
            <person name="Deng Y."/>
            <person name="Ran L."/>
            <person name="Shi X."/>
            <person name="Wang X."/>
            <person name="Wu Q."/>
            <person name="Li C."/>
            <person name="Ren X."/>
            <person name="Wang J."/>
            <person name="Wang X."/>
            <person name="Li D."/>
            <person name="Liu D."/>
            <person name="Zhang X."/>
            <person name="Ji Z."/>
            <person name="Zhao W."/>
            <person name="Sun Y."/>
            <person name="Zhang Z."/>
            <person name="Bao J."/>
            <person name="Han Y."/>
            <person name="Dong L."/>
            <person name="Ji J."/>
            <person name="Chen P."/>
            <person name="Wu S."/>
            <person name="Liu J."/>
            <person name="Xiao Y."/>
            <person name="Bu D."/>
            <person name="Tan J."/>
            <person name="Yang L."/>
            <person name="Ye C."/>
            <person name="Zhang J."/>
            <person name="Xu J."/>
            <person name="Zhou Y."/>
            <person name="Yu Y."/>
            <person name="Zhang B."/>
            <person name="Zhuang S."/>
            <person name="Wei H."/>
            <person name="Liu B."/>
            <person name="Lei M."/>
            <person name="Yu H."/>
            <person name="Li Y."/>
            <person name="Xu H."/>
            <person name="Wei S."/>
            <person name="He X."/>
            <person name="Fang L."/>
            <person name="Zhang Z."/>
            <person name="Zhang Y."/>
            <person name="Huang X."/>
            <person name="Su Z."/>
            <person name="Tong W."/>
            <person name="Li J."/>
            <person name="Tong Z."/>
            <person name="Li S."/>
            <person name="Ye J."/>
            <person name="Wang L."/>
            <person name="Fang L."/>
            <person name="Lei T."/>
            <person name="Chen C."/>
            <person name="Chen H."/>
            <person name="Xu Z."/>
            <person name="Li H."/>
            <person name="Huang H."/>
            <person name="Zhang F."/>
            <person name="Xu H."/>
            <person name="Li N."/>
            <person name="Zhao C."/>
            <person name="Li S."/>
            <person name="Dong L."/>
            <person name="Huang Y."/>
            <person name="Li L."/>
            <person name="Xi Y."/>
            <person name="Qi Q."/>
            <person name="Li W."/>
            <person name="Zhang B."/>
            <person name="Hu W."/>
            <person name="Zhang Y."/>
            <person name="Tian X."/>
            <person name="Jiao Y."/>
            <person name="Liang X."/>
            <person name="Jin J."/>
            <person name="Gao L."/>
            <person name="Zheng W."/>
            <person name="Hao B."/>
            <person name="Liu S."/>
            <person name="Wang W."/>
            <person name="Yuan L."/>
            <person name="Cao M."/>
            <person name="McDermott J."/>
            <person name="Samudrala R."/>
            <person name="Wang J."/>
            <person name="Wong G.K."/>
            <person name="Yang H."/>
        </authorList>
    </citation>
    <scope>NUCLEOTIDE SEQUENCE [LARGE SCALE GENOMIC DNA]</scope>
</reference>
<proteinExistence type="predicted"/>
<organism evidence="3">
    <name type="scientific">Oryza sativa subsp. japonica</name>
    <name type="common">Rice</name>
    <dbReference type="NCBI Taxonomy" id="39947"/>
    <lineage>
        <taxon>Eukaryota</taxon>
        <taxon>Viridiplantae</taxon>
        <taxon>Streptophyta</taxon>
        <taxon>Embryophyta</taxon>
        <taxon>Tracheophyta</taxon>
        <taxon>Spermatophyta</taxon>
        <taxon>Magnoliopsida</taxon>
        <taxon>Liliopsida</taxon>
        <taxon>Poales</taxon>
        <taxon>Poaceae</taxon>
        <taxon>BOP clade</taxon>
        <taxon>Oryzoideae</taxon>
        <taxon>Oryzeae</taxon>
        <taxon>Oryzinae</taxon>
        <taxon>Oryza</taxon>
        <taxon>Oryza sativa</taxon>
    </lineage>
</organism>
<dbReference type="PANTHER" id="PTHR33074">
    <property type="entry name" value="EXPRESSED PROTEIN-RELATED"/>
    <property type="match status" value="1"/>
</dbReference>
<dbReference type="PANTHER" id="PTHR33074:SF75">
    <property type="entry name" value="OS01G0189800 PROTEIN"/>
    <property type="match status" value="1"/>
</dbReference>
<sequence length="603" mass="67538">MTYLVRERENKGEAKINHSRFCYPSLKWIDSPSYSSVQPDTDTGDPKWPSANAIAGPGWENPRRRRRHADPHHGDGDGDGDTDSQPQAAQGIVRRFAGQGRRIPSRTNADQGDGDSRAAAEAILLNPIVGRRRRRLQSDLDLGDPESISVSFELVKPPETSLLTLDWPQGPRPSLGTTSYPYVIAAHGNVVLFQIVSPDKHARPSAIDYFVYNASRSSSSNHHPSLTRLPVSYWRRGDTIRPRIMSREGTCILSCGSKNSSSFVVAELERRSCQSSETNVYLFASGSDDWRVFRNVPIRHGDALAHLCCWTTDAVLSCHDRYMIWVDYLVAGMIVANVEHPGRVDPPEPVLWYVPLPVDPVADIDRGRGCPQASRSLCATHHGIKFVNVNQHGGSSSRSFSITLWSWHEDQTWREDATLDAAQLWELDSENRLPNVRPEFPVVDMENPYAVCFLLNERYHTADPNATTWMIKVHMKKKVLLDCTGYSNKGSSSTARRMSEGLSFISSEMPSYLSGKTIKRFLEGPLWPATHDAIEIEENGKMGFPKKQKKYTGRGSEKETPNLLRKKNERATVLTVVPRYTDAEDERHLENAMTSNSSAGGLR</sequence>
<evidence type="ECO:0000256" key="1">
    <source>
        <dbReference type="SAM" id="MobiDB-lite"/>
    </source>
</evidence>
<feature type="region of interest" description="Disordered" evidence="1">
    <location>
        <begin position="544"/>
        <end position="563"/>
    </location>
</feature>
<reference evidence="3" key="2">
    <citation type="submission" date="2008-12" db="EMBL/GenBank/DDBJ databases">
        <title>Improved gene annotation of the rice (Oryza sativa) genomes.</title>
        <authorList>
            <person name="Wang J."/>
            <person name="Li R."/>
            <person name="Fan W."/>
            <person name="Huang Q."/>
            <person name="Zhang J."/>
            <person name="Zhou Y."/>
            <person name="Hu Y."/>
            <person name="Zi S."/>
            <person name="Li J."/>
            <person name="Ni P."/>
            <person name="Zheng H."/>
            <person name="Zhang Y."/>
            <person name="Zhao M."/>
            <person name="Hao Q."/>
            <person name="McDermott J."/>
            <person name="Samudrala R."/>
            <person name="Kristiansen K."/>
            <person name="Wong G.K.-S."/>
        </authorList>
    </citation>
    <scope>NUCLEOTIDE SEQUENCE</scope>
</reference>